<feature type="compositionally biased region" description="Pro residues" evidence="7">
    <location>
        <begin position="857"/>
        <end position="873"/>
    </location>
</feature>
<feature type="compositionally biased region" description="Low complexity" evidence="7">
    <location>
        <begin position="152"/>
        <end position="163"/>
    </location>
</feature>
<feature type="domain" description="Ubiquitin-like" evidence="9">
    <location>
        <begin position="45"/>
        <end position="93"/>
    </location>
</feature>
<feature type="compositionally biased region" description="Basic and acidic residues" evidence="7">
    <location>
        <begin position="755"/>
        <end position="767"/>
    </location>
</feature>
<dbReference type="EMBL" id="JAGKHQ010000016">
    <property type="protein sequence ID" value="KAG7495138.1"/>
    <property type="molecule type" value="Genomic_DNA"/>
</dbReference>
<accession>A0AAV6QPT9</accession>
<evidence type="ECO:0000256" key="1">
    <source>
        <dbReference type="ARBA" id="ARBA00009136"/>
    </source>
</evidence>
<keyword evidence="6" id="KW-0653">Protein transport</keyword>
<keyword evidence="2" id="KW-0813">Transport</keyword>
<dbReference type="Pfam" id="PF24669">
    <property type="entry name" value="Ddi2_HDD"/>
    <property type="match status" value="1"/>
</dbReference>
<dbReference type="InterPro" id="IPR000626">
    <property type="entry name" value="Ubiquitin-like_dom"/>
</dbReference>
<feature type="region of interest" description="Disordered" evidence="7">
    <location>
        <begin position="406"/>
        <end position="526"/>
    </location>
</feature>
<dbReference type="InterPro" id="IPR015940">
    <property type="entry name" value="UBA"/>
</dbReference>
<feature type="region of interest" description="Disordered" evidence="7">
    <location>
        <begin position="613"/>
        <end position="641"/>
    </location>
</feature>
<dbReference type="CDD" id="cd05479">
    <property type="entry name" value="RP_DDI"/>
    <property type="match status" value="1"/>
</dbReference>
<dbReference type="FunFam" id="2.40.70.10:FF:000005">
    <property type="entry name" value="DNA damage inducible 1 homolog 2"/>
    <property type="match status" value="1"/>
</dbReference>
<feature type="compositionally biased region" description="Polar residues" evidence="7">
    <location>
        <begin position="489"/>
        <end position="509"/>
    </location>
</feature>
<dbReference type="InterPro" id="IPR019103">
    <property type="entry name" value="Peptidase_aspartic_DDI1-type"/>
</dbReference>
<feature type="compositionally biased region" description="Polar residues" evidence="7">
    <location>
        <begin position="814"/>
        <end position="833"/>
    </location>
</feature>
<comment type="similarity">
    <text evidence="1">Belongs to the DDI1 family.</text>
</comment>
<evidence type="ECO:0000313" key="11">
    <source>
        <dbReference type="Proteomes" id="UP000693946"/>
    </source>
</evidence>
<dbReference type="PANTHER" id="PTHR15397">
    <property type="entry name" value="SODIUM-GLUCOSE COTRANSPORTER REGULATORY PROTEIN -RELATED"/>
    <property type="match status" value="1"/>
</dbReference>
<keyword evidence="3" id="KW-0645">Protease</keyword>
<keyword evidence="11" id="KW-1185">Reference proteome</keyword>
<reference evidence="10 11" key="1">
    <citation type="journal article" date="2021" name="Sci. Rep.">
        <title>Chromosome anchoring in Senegalese sole (Solea senegalensis) reveals sex-associated markers and genome rearrangements in flatfish.</title>
        <authorList>
            <person name="Guerrero-Cozar I."/>
            <person name="Gomez-Garrido J."/>
            <person name="Berbel C."/>
            <person name="Martinez-Blanch J.F."/>
            <person name="Alioto T."/>
            <person name="Claros M.G."/>
            <person name="Gagnaire P.A."/>
            <person name="Manchado M."/>
        </authorList>
    </citation>
    <scope>NUCLEOTIDE SEQUENCE [LARGE SCALE GENOMIC DNA]</scope>
    <source>
        <strain evidence="10">Sse05_10M</strain>
    </source>
</reference>
<feature type="compositionally biased region" description="Basic and acidic residues" evidence="7">
    <location>
        <begin position="627"/>
        <end position="638"/>
    </location>
</feature>
<evidence type="ECO:0000256" key="4">
    <source>
        <dbReference type="ARBA" id="ARBA00022750"/>
    </source>
</evidence>
<feature type="compositionally biased region" description="Polar residues" evidence="7">
    <location>
        <begin position="120"/>
        <end position="130"/>
    </location>
</feature>
<feature type="compositionally biased region" description="Low complexity" evidence="7">
    <location>
        <begin position="132"/>
        <end position="145"/>
    </location>
</feature>
<dbReference type="AlphaFoldDB" id="A0AAV6QPT9"/>
<dbReference type="GO" id="GO:0004190">
    <property type="term" value="F:aspartic-type endopeptidase activity"/>
    <property type="evidence" value="ECO:0007669"/>
    <property type="project" value="UniProtKB-KW"/>
</dbReference>
<evidence type="ECO:0000256" key="3">
    <source>
        <dbReference type="ARBA" id="ARBA00022670"/>
    </source>
</evidence>
<feature type="region of interest" description="Disordered" evidence="7">
    <location>
        <begin position="98"/>
        <end position="176"/>
    </location>
</feature>
<keyword evidence="4" id="KW-0064">Aspartyl protease</keyword>
<evidence type="ECO:0000256" key="7">
    <source>
        <dbReference type="SAM" id="MobiDB-lite"/>
    </source>
</evidence>
<evidence type="ECO:0000259" key="9">
    <source>
        <dbReference type="PROSITE" id="PS50053"/>
    </source>
</evidence>
<evidence type="ECO:0000256" key="5">
    <source>
        <dbReference type="ARBA" id="ARBA00022801"/>
    </source>
</evidence>
<dbReference type="Pfam" id="PF09668">
    <property type="entry name" value="Asp_protease"/>
    <property type="match status" value="1"/>
</dbReference>
<dbReference type="Proteomes" id="UP000693946">
    <property type="component" value="Linkage Group LG4"/>
</dbReference>
<evidence type="ECO:0000256" key="2">
    <source>
        <dbReference type="ARBA" id="ARBA00022448"/>
    </source>
</evidence>
<dbReference type="GO" id="GO:0015031">
    <property type="term" value="P:protein transport"/>
    <property type="evidence" value="ECO:0007669"/>
    <property type="project" value="UniProtKB-KW"/>
</dbReference>
<dbReference type="CDD" id="cd01796">
    <property type="entry name" value="Ubl_Ddi1_like"/>
    <property type="match status" value="1"/>
</dbReference>
<evidence type="ECO:0000313" key="10">
    <source>
        <dbReference type="EMBL" id="KAG7495138.1"/>
    </source>
</evidence>
<evidence type="ECO:0000259" key="8">
    <source>
        <dbReference type="PROSITE" id="PS50030"/>
    </source>
</evidence>
<feature type="compositionally biased region" description="Polar residues" evidence="7">
    <location>
        <begin position="676"/>
        <end position="685"/>
    </location>
</feature>
<feature type="compositionally biased region" description="Low complexity" evidence="7">
    <location>
        <begin position="841"/>
        <end position="856"/>
    </location>
</feature>
<protein>
    <submittedName>
        <fullName evidence="10">DDI1-like 2 isoform X1</fullName>
    </submittedName>
</protein>
<dbReference type="GO" id="GO:0006508">
    <property type="term" value="P:proteolysis"/>
    <property type="evidence" value="ECO:0007669"/>
    <property type="project" value="UniProtKB-KW"/>
</dbReference>
<feature type="compositionally biased region" description="Low complexity" evidence="7">
    <location>
        <begin position="665"/>
        <end position="675"/>
    </location>
</feature>
<organism evidence="10 11">
    <name type="scientific">Solea senegalensis</name>
    <name type="common">Senegalese sole</name>
    <dbReference type="NCBI Taxonomy" id="28829"/>
    <lineage>
        <taxon>Eukaryota</taxon>
        <taxon>Metazoa</taxon>
        <taxon>Chordata</taxon>
        <taxon>Craniata</taxon>
        <taxon>Vertebrata</taxon>
        <taxon>Euteleostomi</taxon>
        <taxon>Actinopterygii</taxon>
        <taxon>Neopterygii</taxon>
        <taxon>Teleostei</taxon>
        <taxon>Neoteleostei</taxon>
        <taxon>Acanthomorphata</taxon>
        <taxon>Carangaria</taxon>
        <taxon>Pleuronectiformes</taxon>
        <taxon>Pleuronectoidei</taxon>
        <taxon>Soleidae</taxon>
        <taxon>Solea</taxon>
    </lineage>
</organism>
<feature type="domain" description="UBA" evidence="8">
    <location>
        <begin position="878"/>
        <end position="918"/>
    </location>
</feature>
<feature type="compositionally biased region" description="Polar residues" evidence="7">
    <location>
        <begin position="697"/>
        <end position="710"/>
    </location>
</feature>
<gene>
    <name evidence="10" type="ORF">JOB18_044915</name>
</gene>
<name>A0AAV6QPT9_SOLSE</name>
<dbReference type="PROSITE" id="PS50030">
    <property type="entry name" value="UBA"/>
    <property type="match status" value="1"/>
</dbReference>
<dbReference type="InterPro" id="IPR033882">
    <property type="entry name" value="DDI1_N"/>
</dbReference>
<proteinExistence type="inferred from homology"/>
<evidence type="ECO:0000256" key="6">
    <source>
        <dbReference type="ARBA" id="ARBA00022927"/>
    </source>
</evidence>
<feature type="compositionally biased region" description="Low complexity" evidence="7">
    <location>
        <begin position="446"/>
        <end position="460"/>
    </location>
</feature>
<comment type="caution">
    <text evidence="10">The sequence shown here is derived from an EMBL/GenBank/DDBJ whole genome shotgun (WGS) entry which is preliminary data.</text>
</comment>
<dbReference type="PROSITE" id="PS50053">
    <property type="entry name" value="UBIQUITIN_2"/>
    <property type="match status" value="1"/>
</dbReference>
<sequence>MSLLPSGLSTSDPVSLIKTMLVTVFCAPRDRPETTFALDVSPDLELRDFVALCELESGIPAGEIQITYIEQPLKDPTRALGNYGVKDGDVVVLRQADRRPPPTQPAFPGLPHIDFRSITVPGTSSSTSQRGAVRPQLQAPQAQAQPQPPSQPVVQPQRAAQPSTPMALPGSSAQGLDDPALLQQMLLSNPHELSLLKERNPPLAEALLSGDLERFTKVLLEQQQDRAKREQERIRLLTADPFDLEAQAKIEEDIRQHNVEENMTIAMEEAPESFGQVVMLYINCKVNGHPVKAFVDSGAQMTIMSQACAERCNIMRLVDRRWAGIAKGVGTQKIIGRVHLAQVQIEGDFLPCSFSILEDQPMDMLLGLDMLKRHQCSIDLKKSRAVKTLVQMRWLTGNWQRHFRGPYKKADSTDAFGDSWRGPYQPDTADGQTTSPQPPPFTLPRTLHQMSSSTSPSQSPSDHHPQTVDRSQSAPAAMEQVLAPEQSRDPSGSQELSQPSSPTEAASSTNNPVHPHPLPVHSNSEVPLVPSLSADVLPTHTSPEDITMLSQCPEDEEFCTATEPDAEPFEVDNSSPHPEHHCSIQPMEQETIESHPAASTEACVGALNQPDSVEMESPISSHSVVPSERDQPEGERCSSSDSIPSLAAALMELHELLVTNNHAQSQNRSSSCSPSHPFTQDTDNLATEPLTPPPEITQPTLSTAITSGAEPSNAKANLAAFVSDEGPSNCLVPDLSGHDEHLGEDAAETVVELEPPEHLDGSGERRIGGCGMDEASIIGISQPEPEAPPDPVGDLEFREPPEGQQGRGVADGQASGNNTTDTLGPQSEQTFRSPLSMAAGSPEEVPSTSSSSVPPLAQAPPPTSTAPLLPSPLPFIEQFPAEHIQRIQAAGFSAREAAEALEQAQGVVELALLVLLARSITVPI</sequence>
<keyword evidence="5" id="KW-0378">Hydrolase</keyword>
<dbReference type="InterPro" id="IPR057273">
    <property type="entry name" value="Ddi1/2_HDD"/>
</dbReference>
<dbReference type="PANTHER" id="PTHR15397:SF3">
    <property type="entry name" value="DNA DAMAGE INDUCIBLE 1 HOMOLOG 2"/>
    <property type="match status" value="1"/>
</dbReference>
<feature type="region of interest" description="Disordered" evidence="7">
    <location>
        <begin position="662"/>
        <end position="873"/>
    </location>
</feature>